<sequence length="30" mass="3263">MEKELLRVADYSAVDAAIAKANGLEKKDVN</sequence>
<dbReference type="EMBL" id="AAVP02000001">
    <property type="protein sequence ID" value="EDK25723.1"/>
    <property type="molecule type" value="Genomic_DNA"/>
</dbReference>
<evidence type="ECO:0000313" key="1">
    <source>
        <dbReference type="EMBL" id="EDK25723.1"/>
    </source>
</evidence>
<comment type="caution">
    <text evidence="1">The sequence shown here is derived from an EMBL/GenBank/DDBJ whole genome shotgun (WGS) entry which is preliminary data.</text>
</comment>
<evidence type="ECO:0000313" key="2">
    <source>
        <dbReference type="Proteomes" id="UP000003577"/>
    </source>
</evidence>
<proteinExistence type="predicted"/>
<dbReference type="Proteomes" id="UP000003577">
    <property type="component" value="Unassembled WGS sequence"/>
</dbReference>
<gene>
    <name evidence="1" type="ORF">RUMTOR_00619</name>
</gene>
<dbReference type="AlphaFoldDB" id="A5KK70"/>
<dbReference type="HOGENOM" id="CLU_3404098_0_0_9"/>
<organism evidence="1 2">
    <name type="scientific">[Ruminococcus] torques ATCC 27756</name>
    <dbReference type="NCBI Taxonomy" id="411460"/>
    <lineage>
        <taxon>Bacteria</taxon>
        <taxon>Bacillati</taxon>
        <taxon>Bacillota</taxon>
        <taxon>Clostridia</taxon>
        <taxon>Lachnospirales</taxon>
        <taxon>Lachnospiraceae</taxon>
        <taxon>Mediterraneibacter</taxon>
    </lineage>
</organism>
<reference evidence="1 2" key="2">
    <citation type="submission" date="2007-04" db="EMBL/GenBank/DDBJ databases">
        <title>Draft genome sequence of Ruminococcus torques (ATCC 27756).</title>
        <authorList>
            <person name="Sudarsanam P."/>
            <person name="Ley R."/>
            <person name="Guruge J."/>
            <person name="Turnbaugh P.J."/>
            <person name="Mahowald M."/>
            <person name="Liep D."/>
            <person name="Gordon J."/>
        </authorList>
    </citation>
    <scope>NUCLEOTIDE SEQUENCE [LARGE SCALE GENOMIC DNA]</scope>
    <source>
        <strain evidence="1 2">ATCC 27756</strain>
    </source>
</reference>
<accession>A5KK70</accession>
<reference evidence="1 2" key="1">
    <citation type="submission" date="2007-03" db="EMBL/GenBank/DDBJ databases">
        <authorList>
            <person name="Fulton L."/>
            <person name="Clifton S."/>
            <person name="Fulton B."/>
            <person name="Xu J."/>
            <person name="Minx P."/>
            <person name="Pepin K.H."/>
            <person name="Johnson M."/>
            <person name="Thiruvilangam P."/>
            <person name="Bhonagiri V."/>
            <person name="Nash W.E."/>
            <person name="Mardis E.R."/>
            <person name="Wilson R.K."/>
        </authorList>
    </citation>
    <scope>NUCLEOTIDE SEQUENCE [LARGE SCALE GENOMIC DNA]</scope>
    <source>
        <strain evidence="1 2">ATCC 27756</strain>
    </source>
</reference>
<protein>
    <submittedName>
        <fullName evidence="1">Uncharacterized protein</fullName>
    </submittedName>
</protein>
<name>A5KK70_9FIRM</name>
<dbReference type="PaxDb" id="411460-RUMTOR_00619"/>